<dbReference type="InterPro" id="IPR007249">
    <property type="entry name" value="DOP1_N"/>
</dbReference>
<feature type="compositionally biased region" description="Basic and acidic residues" evidence="7">
    <location>
        <begin position="1913"/>
        <end position="1924"/>
    </location>
</feature>
<evidence type="ECO:0008006" key="14">
    <source>
        <dbReference type="Google" id="ProtNLM"/>
    </source>
</evidence>
<evidence type="ECO:0000313" key="13">
    <source>
        <dbReference type="Proteomes" id="UP000594454"/>
    </source>
</evidence>
<dbReference type="Pfam" id="PF04118">
    <property type="entry name" value="Dopey_N"/>
    <property type="match status" value="1"/>
</dbReference>
<dbReference type="OrthoDB" id="297643at2759"/>
<evidence type="ECO:0000256" key="5">
    <source>
        <dbReference type="ARBA" id="ARBA00023136"/>
    </source>
</evidence>
<dbReference type="Pfam" id="PF24601">
    <property type="entry name" value="TPR_DOP1"/>
    <property type="match status" value="1"/>
</dbReference>
<dbReference type="FunCoup" id="A0A7R8UCH2">
    <property type="interactions" value="1082"/>
</dbReference>
<feature type="domain" description="DOP1-like TPR" evidence="11">
    <location>
        <begin position="1428"/>
        <end position="1790"/>
    </location>
</feature>
<accession>A0A7R8UCH2</accession>
<dbReference type="InterPro" id="IPR056457">
    <property type="entry name" value="DOP1_C"/>
</dbReference>
<feature type="compositionally biased region" description="Basic and acidic residues" evidence="7">
    <location>
        <begin position="1211"/>
        <end position="1223"/>
    </location>
</feature>
<feature type="region of interest" description="Disordered" evidence="7">
    <location>
        <begin position="1335"/>
        <end position="1371"/>
    </location>
</feature>
<feature type="region of interest" description="Disordered" evidence="7">
    <location>
        <begin position="1913"/>
        <end position="1932"/>
    </location>
</feature>
<dbReference type="InterPro" id="IPR040314">
    <property type="entry name" value="DOP1"/>
</dbReference>
<feature type="compositionally biased region" description="Basic residues" evidence="7">
    <location>
        <begin position="483"/>
        <end position="492"/>
    </location>
</feature>
<feature type="compositionally biased region" description="Polar residues" evidence="7">
    <location>
        <begin position="1260"/>
        <end position="1273"/>
    </location>
</feature>
<evidence type="ECO:0000259" key="11">
    <source>
        <dbReference type="Pfam" id="PF24601"/>
    </source>
</evidence>
<organism evidence="12 13">
    <name type="scientific">Hermetia illucens</name>
    <name type="common">Black soldier fly</name>
    <dbReference type="NCBI Taxonomy" id="343691"/>
    <lineage>
        <taxon>Eukaryota</taxon>
        <taxon>Metazoa</taxon>
        <taxon>Ecdysozoa</taxon>
        <taxon>Arthropoda</taxon>
        <taxon>Hexapoda</taxon>
        <taxon>Insecta</taxon>
        <taxon>Pterygota</taxon>
        <taxon>Neoptera</taxon>
        <taxon>Endopterygota</taxon>
        <taxon>Diptera</taxon>
        <taxon>Brachycera</taxon>
        <taxon>Stratiomyomorpha</taxon>
        <taxon>Stratiomyidae</taxon>
        <taxon>Hermetiinae</taxon>
        <taxon>Hermetia</taxon>
    </lineage>
</organism>
<proteinExistence type="inferred from homology"/>
<feature type="compositionally biased region" description="Basic residues" evidence="7">
    <location>
        <begin position="541"/>
        <end position="550"/>
    </location>
</feature>
<keyword evidence="4" id="KW-0333">Golgi apparatus</keyword>
<evidence type="ECO:0000256" key="6">
    <source>
        <dbReference type="ARBA" id="ARBA00046326"/>
    </source>
</evidence>
<feature type="region of interest" description="Disordered" evidence="7">
    <location>
        <begin position="1242"/>
        <end position="1273"/>
    </location>
</feature>
<feature type="compositionally biased region" description="Basic and acidic residues" evidence="7">
    <location>
        <begin position="1357"/>
        <end position="1371"/>
    </location>
</feature>
<dbReference type="InterPro" id="IPR056459">
    <property type="entry name" value="TPR_DOP1"/>
</dbReference>
<protein>
    <recommendedName>
        <fullName evidence="14">Dopey N-terminal domain-containing protein</fullName>
    </recommendedName>
</protein>
<feature type="compositionally biased region" description="Basic and acidic residues" evidence="7">
    <location>
        <begin position="1183"/>
        <end position="1194"/>
    </location>
</feature>
<feature type="compositionally biased region" description="Low complexity" evidence="7">
    <location>
        <begin position="564"/>
        <end position="579"/>
    </location>
</feature>
<dbReference type="GO" id="GO:0005768">
    <property type="term" value="C:endosome"/>
    <property type="evidence" value="ECO:0007669"/>
    <property type="project" value="TreeGrafter"/>
</dbReference>
<keyword evidence="3" id="KW-0653">Protein transport</keyword>
<dbReference type="GO" id="GO:0006895">
    <property type="term" value="P:Golgi to endosome transport"/>
    <property type="evidence" value="ECO:0007669"/>
    <property type="project" value="InterPro"/>
</dbReference>
<feature type="region of interest" description="Disordered" evidence="7">
    <location>
        <begin position="433"/>
        <end position="458"/>
    </location>
</feature>
<dbReference type="GO" id="GO:0005802">
    <property type="term" value="C:trans-Golgi network"/>
    <property type="evidence" value="ECO:0007669"/>
    <property type="project" value="TreeGrafter"/>
</dbReference>
<dbReference type="EMBL" id="LR899009">
    <property type="protein sequence ID" value="CAD7078230.1"/>
    <property type="molecule type" value="Genomic_DNA"/>
</dbReference>
<dbReference type="InParanoid" id="A0A7R8UCH2"/>
<dbReference type="Proteomes" id="UP000594454">
    <property type="component" value="Chromosome 1"/>
</dbReference>
<evidence type="ECO:0000256" key="2">
    <source>
        <dbReference type="ARBA" id="ARBA00022448"/>
    </source>
</evidence>
<feature type="domain" description="DOP1-like middle TPR" evidence="9">
    <location>
        <begin position="205"/>
        <end position="435"/>
    </location>
</feature>
<feature type="compositionally biased region" description="Polar residues" evidence="7">
    <location>
        <begin position="433"/>
        <end position="444"/>
    </location>
</feature>
<evidence type="ECO:0000259" key="9">
    <source>
        <dbReference type="Pfam" id="PF24597"/>
    </source>
</evidence>
<feature type="domain" description="DOP1-like C-terminal" evidence="10">
    <location>
        <begin position="1993"/>
        <end position="2343"/>
    </location>
</feature>
<dbReference type="PANTHER" id="PTHR14042">
    <property type="entry name" value="DOPEY-RELATED"/>
    <property type="match status" value="1"/>
</dbReference>
<feature type="compositionally biased region" description="Polar residues" evidence="7">
    <location>
        <begin position="1164"/>
        <end position="1181"/>
    </location>
</feature>
<evidence type="ECO:0000313" key="12">
    <source>
        <dbReference type="EMBL" id="CAD7078230.1"/>
    </source>
</evidence>
<sequence>AGLFPLLSYAAMNVRPTLLAIYEKYFVPLGEKLRPALSGFLSGVLPGYESGLDHFERTNSLLTHVCTAVTPSFFYTCLWECVAKNASIRLPAISYLLDHFNKRLGMQEQLYIMGHNHEVMMCGLCACLNDAVILVQRNTLEFLLLGFPMHTKYLNELDLTKLVTNGLNTILRRDMSLNRRLYSWLLGTEVAKTGQLEMDEKSENYFEKYSKNILIKALICTLSLSLNNTPVDLKPYRILVSLLDKAEIGPVVLDYVLCDVIRTMSLANGNMEVTKSANLLFATFDPAYIWNFMTIMFEKSCKAANEPSSKLSRNIRGTFQQQLSSSGSSSHKFQSVVGCGDPGLIEICYLTEFLLETISLEMYTETTRVYLPKVFLAITQMLTIHSENMTHEEVTASLKLCMKIVSRVQPMITSPVKVAKVSTKKQHAEEAINTISNKNSNVSGGDSGSALEKSKSDSKLNQCLFDDEPIRRSNSNQFIDKKSPKKTKKAKSYSKLLELDKEIAPDTGQPTIPSSSSDLDTPTNVKKLKHKKTSPYMKLKSSPKREHKNKRSSDHSKQSEPHSPDSSSLPPLTPETPTSRADGGENGSEIDDEIKEVTVPQRETSMQEYSILEKCIKQYEIFFEVYLTRHVLQINLPQFISSCSITVSRVSDSSSPDELNNIFENEAVYENGCIERLREIDKLFDTLKINLVSRTAQLHSLLNKSIVAESTSDLSDLEFKDCVSSTERLDSCEPRIRQFDDSVEKAVGKLMSLKLNEQARNCIKLASNLLVEMSTFPNYNQNLVLHHGDLDIPSWLKVLTLVSCYTRNDKELQLASISTLFDLISLLKSQLEHSTSPGVTFVVMLPLLKFGHVSYIEHKTRIFQLICSVLWDYLGDPTLDPMQTSSLLYQLHNCLESGLVETVIGNRMSNAHKQFCDDDLVSYYSENNTGGLKRRLPSYKLERLGDIRVMCTEPTTIACNVQLSETESKSFKKFELLWHLGRDKQFSKGFEKTLLRVLDILSLPYYISVRTFVTKWLQESLLRGDLDRVLKPLNKILLSSNTKRIGVVHAHLIRKDMDESQSDTALSRDIDDEMDTISDRDVYAISSEFGTVKYHMDTTHNKKRSPIRSLQKKFFGVTLGNKNKTSNFVSDKTASLTESDSNIGLIINPLDLSSDVEAGDSELGSLSSSAPNKIESTQPTMEDSEKDRHEDTAQHEFCSSCDSDQSSTETESERRENSIEKEIISTSNDIKRFVGDCERVSEVLSEHDRTKNRKTYHLNRASNGTTDKQELSSLEGNGSLASTQTFEESHPADEYFSSSSSTETVEHFVSDLIEQAAEKCDKKLKSKSPLPAKIKNVLKETKKNSNYSNSENESEVFDEKPKTEENISNKEELDARKKSLSLLDKEALEKSKQNVEILRQNVSMDGNGKKYLKRKISEERKRHYDKLHPFHTHMLLYFDVYDTKQTLYAFQTLRNIIACDTRTFLCLSITTSIPNDTLKHLLIRHRKSIFGKGFSGSILNTEFSQNYRGCMYLEALVTICLYYARSFFQKNSNEMNKLPNSADIEGNCKVQLASIELLTLICIELIEIVRGMGKGLACYIADLMAKCKMQKIILHCVNSSVLAFSPTKSQTLTEQILAFNSPGDENLHAETLQVELLRLLMAVIKLEYEVKLLKSDESTAGKSGADGNVPAANTNSNSPTRLTSGVINVKYLPNSLISQQPMFLAAVLSALQADHLRHLHRNWTDLVTSSLNCFSFGSLANIVISVVHQLCNNIDKISGLTLKQQCNFPPDYVVSLLESITTLCHYCLLDNTQQTTLSHLFSQAYPQTSASVQSSNTGQLLNNIVHSFLSSQSSTESQTKNPQQLAARNAVLSHLARIVASVAAIWDSDLGQVRQVKQQLMEFLSPISLHHGANFLAAVSVTWQERGDIYRREQERKQNERKNSSSDQNVKNYLPHASTEQLSLVKLVSSIRVMPMDSFVQTLHQVVKSPPPIHHPPAGLSVEVSALELFYFYMKSAPAPQLADSWSPLLTLLRDGISLPPPAQFVLLMLLNEFVQRCPQMPFQDKKDLKDLHDVTSRLVEALSNVAGACLEQTTWLRRNLAVKEDISPATPDGSVRDLTGNQQYCVQAQSMLAAVLANLLDVAYGSQEKDKVVTIITTLMYNITPYLKNHTIRNIPSFYACSNLLASLSGYQYTRKAWRKDVLDLLLDPSFFQMDISCLPFWKQILDSLMTYDNTTFRELMSRISLAQTGSLNIFASREQEYEQRAMLLKRLAFVIFCSELDQYHKYMPEILEQLANSLRLPSVVPSVQAAVFLFFRVLLLRMSPDHVTSLWPIIIAEMVQVFLAIEEELKTESDELSQLRLSGIDVSWSVNTGNGISSLNHLACWRNVQLEASKLLELGCVLPATNLPHFQMYRWAFVGTEFDAPEEKIVTNGHMEEVQLYSCSGYVPHVRRIARLMDLKYAVHSPKSENKKGTHLVLTCQQITSLQDLYGFFSTLSVMSASPMNFADCDKEVANCLAEIESVLASDFLEKMTSTSR</sequence>
<feature type="region of interest" description="Disordered" evidence="7">
    <location>
        <begin position="471"/>
        <end position="603"/>
    </location>
</feature>
<feature type="compositionally biased region" description="Basic and acidic residues" evidence="7">
    <location>
        <begin position="551"/>
        <end position="563"/>
    </location>
</feature>
<evidence type="ECO:0000256" key="1">
    <source>
        <dbReference type="ARBA" id="ARBA00004395"/>
    </source>
</evidence>
<feature type="compositionally biased region" description="Polar residues" evidence="7">
    <location>
        <begin position="508"/>
        <end position="524"/>
    </location>
</feature>
<feature type="region of interest" description="Disordered" evidence="7">
    <location>
        <begin position="1658"/>
        <end position="1677"/>
    </location>
</feature>
<keyword evidence="5" id="KW-0472">Membrane</keyword>
<dbReference type="Pfam" id="PF24597">
    <property type="entry name" value="TPR_DOP1_M"/>
    <property type="match status" value="1"/>
</dbReference>
<evidence type="ECO:0000259" key="8">
    <source>
        <dbReference type="Pfam" id="PF04118"/>
    </source>
</evidence>
<evidence type="ECO:0000259" key="10">
    <source>
        <dbReference type="Pfam" id="PF24598"/>
    </source>
</evidence>
<comment type="subcellular location">
    <subcellularLocation>
        <location evidence="1">Golgi apparatus membrane</location>
        <topology evidence="1">Peripheral membrane protein</topology>
    </subcellularLocation>
</comment>
<evidence type="ECO:0000256" key="7">
    <source>
        <dbReference type="SAM" id="MobiDB-lite"/>
    </source>
</evidence>
<feature type="non-terminal residue" evidence="12">
    <location>
        <position position="2519"/>
    </location>
</feature>
<dbReference type="GO" id="GO:0005829">
    <property type="term" value="C:cytosol"/>
    <property type="evidence" value="ECO:0007669"/>
    <property type="project" value="GOC"/>
</dbReference>
<dbReference type="GO" id="GO:0015031">
    <property type="term" value="P:protein transport"/>
    <property type="evidence" value="ECO:0007669"/>
    <property type="project" value="UniProtKB-KW"/>
</dbReference>
<dbReference type="PANTHER" id="PTHR14042:SF24">
    <property type="entry name" value="PROTEIN DOPEY-1 HOMOLOG"/>
    <property type="match status" value="1"/>
</dbReference>
<reference evidence="12 13" key="1">
    <citation type="submission" date="2020-11" db="EMBL/GenBank/DDBJ databases">
        <authorList>
            <person name="Wallbank WR R."/>
            <person name="Pardo Diaz C."/>
            <person name="Kozak K."/>
            <person name="Martin S."/>
            <person name="Jiggins C."/>
            <person name="Moest M."/>
            <person name="Warren A I."/>
            <person name="Generalovic N T."/>
            <person name="Byers J.R.P. K."/>
            <person name="Montejo-Kovacevich G."/>
            <person name="Yen C E."/>
        </authorList>
    </citation>
    <scope>NUCLEOTIDE SEQUENCE [LARGE SCALE GENOMIC DNA]</scope>
</reference>
<evidence type="ECO:0000256" key="4">
    <source>
        <dbReference type="ARBA" id="ARBA00023034"/>
    </source>
</evidence>
<evidence type="ECO:0000256" key="3">
    <source>
        <dbReference type="ARBA" id="ARBA00022927"/>
    </source>
</evidence>
<feature type="region of interest" description="Disordered" evidence="7">
    <location>
        <begin position="1158"/>
        <end position="1223"/>
    </location>
</feature>
<dbReference type="Pfam" id="PF24598">
    <property type="entry name" value="DOP1_C"/>
    <property type="match status" value="1"/>
</dbReference>
<keyword evidence="13" id="KW-1185">Reference proteome</keyword>
<feature type="compositionally biased region" description="Low complexity" evidence="7">
    <location>
        <begin position="1196"/>
        <end position="1209"/>
    </location>
</feature>
<gene>
    <name evidence="12" type="ORF">HERILL_LOCUS1510</name>
</gene>
<dbReference type="InterPro" id="IPR056458">
    <property type="entry name" value="TPR_DOP1_M"/>
</dbReference>
<name>A0A7R8UCH2_HERIL</name>
<dbReference type="GO" id="GO:0000139">
    <property type="term" value="C:Golgi membrane"/>
    <property type="evidence" value="ECO:0007669"/>
    <property type="project" value="UniProtKB-SubCell"/>
</dbReference>
<comment type="similarity">
    <text evidence="6">Belongs to the DOP1 family.</text>
</comment>
<keyword evidence="2" id="KW-0813">Transport</keyword>
<feature type="domain" description="DOP1 N-terminal" evidence="8">
    <location>
        <begin position="1"/>
        <end position="189"/>
    </location>
</feature>